<dbReference type="PANTHER" id="PTHR37325">
    <property type="entry name" value="OXIDOREDUCTASE 21 KDA SUBUNIT, PUTATIVE (AFU_ORTHOLOGUE AFUA_4G05910)-RELATED"/>
    <property type="match status" value="1"/>
</dbReference>
<dbReference type="EMBL" id="LBBL01000020">
    <property type="protein sequence ID" value="KKF97043.1"/>
    <property type="molecule type" value="Genomic_DNA"/>
</dbReference>
<accession>A0A0F8BWY1</accession>
<name>A0A0F8BWY1_CERFI</name>
<gene>
    <name evidence="1" type="ORF">CFO_g604</name>
</gene>
<reference evidence="1 2" key="1">
    <citation type="submission" date="2015-04" db="EMBL/GenBank/DDBJ databases">
        <title>Genome sequence of Ceratocystis platani, a major pathogen of plane trees.</title>
        <authorList>
            <person name="Belbahri L."/>
        </authorList>
    </citation>
    <scope>NUCLEOTIDE SEQUENCE [LARGE SCALE GENOMIC DNA]</scope>
    <source>
        <strain evidence="1 2">CFO</strain>
    </source>
</reference>
<keyword evidence="1" id="KW-0560">Oxidoreductase</keyword>
<dbReference type="OrthoDB" id="2093493at2759"/>
<keyword evidence="1" id="KW-0830">Ubiquinone</keyword>
<dbReference type="Proteomes" id="UP000034841">
    <property type="component" value="Unassembled WGS sequence"/>
</dbReference>
<protein>
    <submittedName>
        <fullName evidence="1">NADH-ubiquinone oxidoreductase 21.3 kDa subunit</fullName>
        <ecNumber evidence="1">1.6.99.3</ecNumber>
    </submittedName>
</protein>
<organism evidence="1 2">
    <name type="scientific">Ceratocystis fimbriata f. sp. platani</name>
    <dbReference type="NCBI Taxonomy" id="88771"/>
    <lineage>
        <taxon>Eukaryota</taxon>
        <taxon>Fungi</taxon>
        <taxon>Dikarya</taxon>
        <taxon>Ascomycota</taxon>
        <taxon>Pezizomycotina</taxon>
        <taxon>Sordariomycetes</taxon>
        <taxon>Hypocreomycetidae</taxon>
        <taxon>Microascales</taxon>
        <taxon>Ceratocystidaceae</taxon>
        <taxon>Ceratocystis</taxon>
    </lineage>
</organism>
<dbReference type="CDD" id="cd22849">
    <property type="entry name" value="NuzM"/>
    <property type="match status" value="1"/>
</dbReference>
<dbReference type="InterPro" id="IPR016813">
    <property type="entry name" value="NADH_Ub_cplx-1_21kDa"/>
</dbReference>
<sequence>MASKAVAKTVAGGVVEISKKYTVQSSGLWEILRRFLAIDPNRSNGVPLNPLNRLPAPGSIDPQAYRDPVTFPAGDIAGNPYWKRDHRRNYPRSSVVTQPQVVSLLTVGSAAAPKAELVGEAGEKALVAAVQESQGGMAAFLEKNADVAAKDVFVNGLPPTPSGLNLKQDGQWDTYKFKIGENSYPEEYQVRSFQ</sequence>
<dbReference type="GO" id="GO:0016491">
    <property type="term" value="F:oxidoreductase activity"/>
    <property type="evidence" value="ECO:0007669"/>
    <property type="project" value="UniProtKB-KW"/>
</dbReference>
<dbReference type="PIRSF" id="PIRSF022976">
    <property type="entry name" value="NADH_Oxi_21kDa"/>
    <property type="match status" value="1"/>
</dbReference>
<evidence type="ECO:0000313" key="1">
    <source>
        <dbReference type="EMBL" id="KKF97043.1"/>
    </source>
</evidence>
<dbReference type="EC" id="1.6.99.3" evidence="1"/>
<dbReference type="AlphaFoldDB" id="A0A0F8BWY1"/>
<evidence type="ECO:0000313" key="2">
    <source>
        <dbReference type="Proteomes" id="UP000034841"/>
    </source>
</evidence>
<keyword evidence="2" id="KW-1185">Reference proteome</keyword>
<comment type="caution">
    <text evidence="1">The sequence shown here is derived from an EMBL/GenBank/DDBJ whole genome shotgun (WGS) entry which is preliminary data.</text>
</comment>
<dbReference type="PANTHER" id="PTHR37325:SF1">
    <property type="entry name" value="OXIDOREDUCTASE 21 KDA SUBUNIT, PUTATIVE (AFU_ORTHOLOGUE AFUA_4G05910)-RELATED"/>
    <property type="match status" value="1"/>
</dbReference>
<proteinExistence type="predicted"/>